<organism evidence="1 2">
    <name type="scientific">Phytophthora rubi</name>
    <dbReference type="NCBI Taxonomy" id="129364"/>
    <lineage>
        <taxon>Eukaryota</taxon>
        <taxon>Sar</taxon>
        <taxon>Stramenopiles</taxon>
        <taxon>Oomycota</taxon>
        <taxon>Peronosporomycetes</taxon>
        <taxon>Peronosporales</taxon>
        <taxon>Peronosporaceae</taxon>
        <taxon>Phytophthora</taxon>
    </lineage>
</organism>
<protein>
    <submittedName>
        <fullName evidence="1">Uncharacterized protein</fullName>
    </submittedName>
</protein>
<comment type="caution">
    <text evidence="1">The sequence shown here is derived from an EMBL/GenBank/DDBJ whole genome shotgun (WGS) entry which is preliminary data.</text>
</comment>
<reference evidence="1 2" key="1">
    <citation type="submission" date="2018-09" db="EMBL/GenBank/DDBJ databases">
        <title>Genomic investigation of the strawberry pathogen Phytophthora fragariae indicates pathogenicity is determined by transcriptional variation in three key races.</title>
        <authorList>
            <person name="Adams T.M."/>
            <person name="Armitage A.D."/>
            <person name="Sobczyk M.K."/>
            <person name="Bates H.J."/>
            <person name="Dunwell J.M."/>
            <person name="Nellist C.F."/>
            <person name="Harrison R.J."/>
        </authorList>
    </citation>
    <scope>NUCLEOTIDE SEQUENCE [LARGE SCALE GENOMIC DNA]</scope>
    <source>
        <strain evidence="1 2">SCRP324</strain>
    </source>
</reference>
<proteinExistence type="predicted"/>
<sequence>MMLVSSKSELQLSSSPSLGKISFPLDTPSSESGAHALSALASLLYGLRVVTKINADWTLVFASACLWLLLYPAETPSSESGAHALSALASLLYGLRVVTKINADWTLVFASACLWLLLGASGAVRCGHSKRCQCFHASPMPSIHPRQI</sequence>
<gene>
    <name evidence="1" type="ORF">PR002_g2459</name>
</gene>
<dbReference type="AlphaFoldDB" id="A0A6A3NUV7"/>
<dbReference type="Proteomes" id="UP000435112">
    <property type="component" value="Unassembled WGS sequence"/>
</dbReference>
<name>A0A6A3NUV7_9STRA</name>
<dbReference type="EMBL" id="QXFU01000083">
    <property type="protein sequence ID" value="KAE9045022.1"/>
    <property type="molecule type" value="Genomic_DNA"/>
</dbReference>
<accession>A0A6A3NUV7</accession>
<evidence type="ECO:0000313" key="1">
    <source>
        <dbReference type="EMBL" id="KAE9045022.1"/>
    </source>
</evidence>
<evidence type="ECO:0000313" key="2">
    <source>
        <dbReference type="Proteomes" id="UP000435112"/>
    </source>
</evidence>